<reference evidence="2" key="2">
    <citation type="submission" date="2012-10" db="EMBL/GenBank/DDBJ databases">
        <title>Improved high-quality draft of Thermaerobacter subterraneus C21, DSM 13965.</title>
        <authorList>
            <consortium name="DOE Joint Genome Institute"/>
            <person name="Eisen J."/>
            <person name="Huntemann M."/>
            <person name="Wei C.-L."/>
            <person name="Han J."/>
            <person name="Detter J.C."/>
            <person name="Han C."/>
            <person name="Tapia R."/>
            <person name="Chen A."/>
            <person name="Kyrpides N."/>
            <person name="Mavromatis K."/>
            <person name="Markowitz V."/>
            <person name="Szeto E."/>
            <person name="Ivanova N."/>
            <person name="Mikhailova N."/>
            <person name="Ovchinnikova G."/>
            <person name="Pagani I."/>
            <person name="Pati A."/>
            <person name="Goodwin L."/>
            <person name="Nordberg H.P."/>
            <person name="Cantor M.N."/>
            <person name="Hua S.X."/>
            <person name="Woyke T."/>
            <person name="Eisen J."/>
            <person name="Klenk H.-P."/>
        </authorList>
    </citation>
    <scope>NUCLEOTIDE SEQUENCE [LARGE SCALE GENOMIC DNA]</scope>
    <source>
        <strain evidence="2">DSM 13965</strain>
    </source>
</reference>
<name>K6Q239_9FIRM</name>
<dbReference type="PANTHER" id="PTHR43767">
    <property type="entry name" value="LONG-CHAIN-FATTY-ACID--COA LIGASE"/>
    <property type="match status" value="1"/>
</dbReference>
<dbReference type="Proteomes" id="UP000005710">
    <property type="component" value="Unassembled WGS sequence"/>
</dbReference>
<evidence type="ECO:0000313" key="3">
    <source>
        <dbReference type="Proteomes" id="UP000005710"/>
    </source>
</evidence>
<dbReference type="SUPFAM" id="SSF56801">
    <property type="entry name" value="Acetyl-CoA synthetase-like"/>
    <property type="match status" value="1"/>
</dbReference>
<evidence type="ECO:0000259" key="1">
    <source>
        <dbReference type="Pfam" id="PF00501"/>
    </source>
</evidence>
<evidence type="ECO:0000313" key="2">
    <source>
        <dbReference type="EMBL" id="EKP95263.1"/>
    </source>
</evidence>
<gene>
    <name evidence="2" type="ORF">ThesuDRAFT_01007</name>
</gene>
<sequence>MGAYVSGGVVMEPPRVGDLLARAALLYPDKVAVVDGPRRFTYRDLNRRVNALAHALSGLGVRKGDRVAILMPNRCEFLEVLFAAAKLGAIAVPINLRLAPPEVQFILSDSGACVLYYDALLEPLARHAVAGTAVRARVEARDGPVAGTNPPASAESQPLQYEALLEPHLPAAGEPEAQVSFFDPHLMMYTSGTTGRPKGAVLTHSNSVWNAVNMLLNEEGLETRDVVLTVAPMFHIGGLSVYTLPALFKGCTVVLERQFDPRRTLELVERERITVLFLVPAMWQALMWLPGFDRYDLASLRSLVSGGAPCPLTVIQFFQSRGFRFLEGLRTANAFLIISRPTSSNLRISSLRSSAALFDTEHMF</sequence>
<dbReference type="STRING" id="867903.ThesuDRAFT_01007"/>
<dbReference type="AlphaFoldDB" id="K6Q239"/>
<dbReference type="EMBL" id="AENY02000002">
    <property type="protein sequence ID" value="EKP95263.1"/>
    <property type="molecule type" value="Genomic_DNA"/>
</dbReference>
<keyword evidence="3" id="KW-1185">Reference proteome</keyword>
<reference evidence="2" key="1">
    <citation type="submission" date="2010-10" db="EMBL/GenBank/DDBJ databases">
        <authorList>
            <consortium name="US DOE Joint Genome Institute (JGI-PGF)"/>
            <person name="Lucas S."/>
            <person name="Copeland A."/>
            <person name="Lapidus A."/>
            <person name="Bruce D."/>
            <person name="Goodwin L."/>
            <person name="Pitluck S."/>
            <person name="Kyrpides N."/>
            <person name="Mavromatis K."/>
            <person name="Detter J.C."/>
            <person name="Han C."/>
            <person name="Land M."/>
            <person name="Hauser L."/>
            <person name="Markowitz V."/>
            <person name="Cheng J.-F."/>
            <person name="Hugenholtz P."/>
            <person name="Woyke T."/>
            <person name="Wu D."/>
            <person name="Pukall R."/>
            <person name="Wahrenburg C."/>
            <person name="Brambilla E."/>
            <person name="Klenk H.-P."/>
            <person name="Eisen J.A."/>
        </authorList>
    </citation>
    <scope>NUCLEOTIDE SEQUENCE [LARGE SCALE GENOMIC DNA]</scope>
    <source>
        <strain evidence="2">DSM 13965</strain>
    </source>
</reference>
<dbReference type="InterPro" id="IPR042099">
    <property type="entry name" value="ANL_N_sf"/>
</dbReference>
<dbReference type="PANTHER" id="PTHR43767:SF1">
    <property type="entry name" value="NONRIBOSOMAL PEPTIDE SYNTHASE PES1 (EUROFUNG)-RELATED"/>
    <property type="match status" value="1"/>
</dbReference>
<proteinExistence type="predicted"/>
<dbReference type="InterPro" id="IPR050237">
    <property type="entry name" value="ATP-dep_AMP-bd_enzyme"/>
</dbReference>
<dbReference type="HOGENOM" id="CLU_000022_59_4_9"/>
<dbReference type="OrthoDB" id="9778383at2"/>
<dbReference type="InterPro" id="IPR000873">
    <property type="entry name" value="AMP-dep_synth/lig_dom"/>
</dbReference>
<comment type="caution">
    <text evidence="2">The sequence shown here is derived from an EMBL/GenBank/DDBJ whole genome shotgun (WGS) entry which is preliminary data.</text>
</comment>
<dbReference type="Gene3D" id="3.40.50.12780">
    <property type="entry name" value="N-terminal domain of ligase-like"/>
    <property type="match status" value="1"/>
</dbReference>
<dbReference type="InterPro" id="IPR020845">
    <property type="entry name" value="AMP-binding_CS"/>
</dbReference>
<dbReference type="Pfam" id="PF00501">
    <property type="entry name" value="AMP-binding"/>
    <property type="match status" value="1"/>
</dbReference>
<keyword evidence="2" id="KW-0436">Ligase</keyword>
<organism evidence="2 3">
    <name type="scientific">Thermaerobacter subterraneus DSM 13965</name>
    <dbReference type="NCBI Taxonomy" id="867903"/>
    <lineage>
        <taxon>Bacteria</taxon>
        <taxon>Bacillati</taxon>
        <taxon>Bacillota</taxon>
        <taxon>Clostridia</taxon>
        <taxon>Eubacteriales</taxon>
        <taxon>Clostridiales Family XVII. Incertae Sedis</taxon>
        <taxon>Thermaerobacter</taxon>
    </lineage>
</organism>
<dbReference type="RefSeq" id="WP_006903274.1">
    <property type="nucleotide sequence ID" value="NZ_JH976535.1"/>
</dbReference>
<feature type="domain" description="AMP-dependent synthetase/ligase" evidence="1">
    <location>
        <begin position="21"/>
        <end position="323"/>
    </location>
</feature>
<dbReference type="eggNOG" id="COG0318">
    <property type="taxonomic scope" value="Bacteria"/>
</dbReference>
<dbReference type="GO" id="GO:0016874">
    <property type="term" value="F:ligase activity"/>
    <property type="evidence" value="ECO:0007669"/>
    <property type="project" value="UniProtKB-KW"/>
</dbReference>
<protein>
    <submittedName>
        <fullName evidence="2">Acyl-CoA synthetase (AMP-forming)/AMP-acid ligase II</fullName>
    </submittedName>
</protein>
<accession>K6Q239</accession>
<dbReference type="PROSITE" id="PS00455">
    <property type="entry name" value="AMP_BINDING"/>
    <property type="match status" value="1"/>
</dbReference>